<accession>A0A9P6MEI0</accession>
<evidence type="ECO:0000256" key="1">
    <source>
        <dbReference type="SAM" id="MobiDB-lite"/>
    </source>
</evidence>
<organism evidence="2 3">
    <name type="scientific">Modicella reniformis</name>
    <dbReference type="NCBI Taxonomy" id="1440133"/>
    <lineage>
        <taxon>Eukaryota</taxon>
        <taxon>Fungi</taxon>
        <taxon>Fungi incertae sedis</taxon>
        <taxon>Mucoromycota</taxon>
        <taxon>Mortierellomycotina</taxon>
        <taxon>Mortierellomycetes</taxon>
        <taxon>Mortierellales</taxon>
        <taxon>Mortierellaceae</taxon>
        <taxon>Modicella</taxon>
    </lineage>
</organism>
<feature type="compositionally biased region" description="Polar residues" evidence="1">
    <location>
        <begin position="1"/>
        <end position="19"/>
    </location>
</feature>
<feature type="region of interest" description="Disordered" evidence="1">
    <location>
        <begin position="288"/>
        <end position="378"/>
    </location>
</feature>
<proteinExistence type="predicted"/>
<feature type="non-terminal residue" evidence="2">
    <location>
        <position position="1"/>
    </location>
</feature>
<sequence>RTDPTSASDSQNFTKTIRSNRYEESPLSPPMTWSREGTGVELSKYQELQMRQRNDVQCCAQGQELADSAPSNIADATCPDLTTKRDDMKAYLEPTSSIVSILASSSRSGSSSGTGTLQRQDIKHGKRSTRQGTSLEQSTGSTLNGLDEKKKSKTSLSSTTRSPRISRSKAAVKDGEEGRQRGMTLSTPSVTAARPDPPGQSQNGLTSVRQRAATLPGMASRYQWSSCQQERVATSPSPRPYLYGQYLGSNEPMPLYAGPLGLGDDIPSPTPSPPASGRLSIHMAISSHSPINSPSSSPLLSMPHSSLPVPTGTRGRSRRRNHQEGVSGMTSPHAPDGRLMDGYGSSGSAGSASTNNNHPVIMGFHNQAHDPKVRNSKK</sequence>
<evidence type="ECO:0000313" key="3">
    <source>
        <dbReference type="Proteomes" id="UP000749646"/>
    </source>
</evidence>
<name>A0A9P6MEI0_9FUNG</name>
<dbReference type="AlphaFoldDB" id="A0A9P6MEI0"/>
<feature type="compositionally biased region" description="Polar residues" evidence="1">
    <location>
        <begin position="130"/>
        <end position="144"/>
    </location>
</feature>
<dbReference type="Proteomes" id="UP000749646">
    <property type="component" value="Unassembled WGS sequence"/>
</dbReference>
<feature type="compositionally biased region" description="Low complexity" evidence="1">
    <location>
        <begin position="154"/>
        <end position="169"/>
    </location>
</feature>
<comment type="caution">
    <text evidence="2">The sequence shown here is derived from an EMBL/GenBank/DDBJ whole genome shotgun (WGS) entry which is preliminary data.</text>
</comment>
<feature type="compositionally biased region" description="Basic and acidic residues" evidence="1">
    <location>
        <begin position="171"/>
        <end position="180"/>
    </location>
</feature>
<protein>
    <submittedName>
        <fullName evidence="2">Uncharacterized protein</fullName>
    </submittedName>
</protein>
<feature type="compositionally biased region" description="Low complexity" evidence="1">
    <location>
        <begin position="288"/>
        <end position="310"/>
    </location>
</feature>
<feature type="region of interest" description="Disordered" evidence="1">
    <location>
        <begin position="1"/>
        <end position="36"/>
    </location>
</feature>
<feature type="compositionally biased region" description="Low complexity" evidence="1">
    <location>
        <begin position="102"/>
        <end position="116"/>
    </location>
</feature>
<feature type="region of interest" description="Disordered" evidence="1">
    <location>
        <begin position="102"/>
        <end position="207"/>
    </location>
</feature>
<keyword evidence="3" id="KW-1185">Reference proteome</keyword>
<feature type="non-terminal residue" evidence="2">
    <location>
        <position position="378"/>
    </location>
</feature>
<reference evidence="2" key="1">
    <citation type="journal article" date="2020" name="Fungal Divers.">
        <title>Resolving the Mortierellaceae phylogeny through synthesis of multi-gene phylogenetics and phylogenomics.</title>
        <authorList>
            <person name="Vandepol N."/>
            <person name="Liber J."/>
            <person name="Desiro A."/>
            <person name="Na H."/>
            <person name="Kennedy M."/>
            <person name="Barry K."/>
            <person name="Grigoriev I.V."/>
            <person name="Miller A.N."/>
            <person name="O'Donnell K."/>
            <person name="Stajich J.E."/>
            <person name="Bonito G."/>
        </authorList>
    </citation>
    <scope>NUCLEOTIDE SEQUENCE</scope>
    <source>
        <strain evidence="2">MES-2147</strain>
    </source>
</reference>
<dbReference type="EMBL" id="JAAAHW010001552">
    <property type="protein sequence ID" value="KAF9994513.1"/>
    <property type="molecule type" value="Genomic_DNA"/>
</dbReference>
<feature type="compositionally biased region" description="Basic and acidic residues" evidence="1">
    <location>
        <begin position="367"/>
        <end position="378"/>
    </location>
</feature>
<evidence type="ECO:0000313" key="2">
    <source>
        <dbReference type="EMBL" id="KAF9994513.1"/>
    </source>
</evidence>
<gene>
    <name evidence="2" type="ORF">BGZ65_009854</name>
</gene>
<dbReference type="OrthoDB" id="2449810at2759"/>